<organism evidence="1 2">
    <name type="scientific">Prevotella corporis</name>
    <dbReference type="NCBI Taxonomy" id="28128"/>
    <lineage>
        <taxon>Bacteria</taxon>
        <taxon>Pseudomonadati</taxon>
        <taxon>Bacteroidota</taxon>
        <taxon>Bacteroidia</taxon>
        <taxon>Bacteroidales</taxon>
        <taxon>Prevotellaceae</taxon>
        <taxon>Prevotella</taxon>
    </lineage>
</organism>
<keyword evidence="2" id="KW-1185">Reference proteome</keyword>
<evidence type="ECO:0000313" key="1">
    <source>
        <dbReference type="EMBL" id="KXA32494.1"/>
    </source>
</evidence>
<proteinExistence type="predicted"/>
<reference evidence="2" key="1">
    <citation type="submission" date="2016-01" db="EMBL/GenBank/DDBJ databases">
        <authorList>
            <person name="Mitreva M."/>
            <person name="Pepin K.H."/>
            <person name="Mihindukulasuriya K.A."/>
            <person name="Fulton R."/>
            <person name="Fronick C."/>
            <person name="O'Laughlin M."/>
            <person name="Miner T."/>
            <person name="Herter B."/>
            <person name="Rosa B.A."/>
            <person name="Cordes M."/>
            <person name="Tomlinson C."/>
            <person name="Wollam A."/>
            <person name="Palsikar V.B."/>
            <person name="Mardis E.R."/>
            <person name="Wilson R.K."/>
        </authorList>
    </citation>
    <scope>NUCLEOTIDE SEQUENCE [LARGE SCALE GENOMIC DNA]</scope>
    <source>
        <strain evidence="2">MJR7716</strain>
    </source>
</reference>
<name>A0A133PTU7_9BACT</name>
<protein>
    <submittedName>
        <fullName evidence="1">Uncharacterized protein</fullName>
    </submittedName>
</protein>
<evidence type="ECO:0000313" key="2">
    <source>
        <dbReference type="Proteomes" id="UP000070533"/>
    </source>
</evidence>
<dbReference type="Proteomes" id="UP000070533">
    <property type="component" value="Unassembled WGS sequence"/>
</dbReference>
<dbReference type="AlphaFoldDB" id="A0A133PTU7"/>
<dbReference type="STRING" id="28128.HMPREF3226_02735"/>
<dbReference type="PATRIC" id="fig|28128.5.peg.2815"/>
<accession>A0A133PTU7</accession>
<comment type="caution">
    <text evidence="1">The sequence shown here is derived from an EMBL/GenBank/DDBJ whole genome shotgun (WGS) entry which is preliminary data.</text>
</comment>
<sequence length="47" mass="5699">MVSSIFSFLLIYYICMNDHFQTTNIQYFVKAIIFIVEKYVENYLTSF</sequence>
<gene>
    <name evidence="1" type="ORF">HMPREF3226_02735</name>
</gene>
<dbReference type="EMBL" id="LRQG01000256">
    <property type="protein sequence ID" value="KXA32494.1"/>
    <property type="molecule type" value="Genomic_DNA"/>
</dbReference>